<accession>A0A0U1Q3A4</accession>
<organism evidence="1 2">
    <name type="scientific">Lampropedia cohaerens</name>
    <dbReference type="NCBI Taxonomy" id="1610491"/>
    <lineage>
        <taxon>Bacteria</taxon>
        <taxon>Pseudomonadati</taxon>
        <taxon>Pseudomonadota</taxon>
        <taxon>Betaproteobacteria</taxon>
        <taxon>Burkholderiales</taxon>
        <taxon>Comamonadaceae</taxon>
        <taxon>Lampropedia</taxon>
    </lineage>
</organism>
<dbReference type="EMBL" id="LBNQ01000008">
    <property type="protein sequence ID" value="KKW69253.1"/>
    <property type="molecule type" value="Genomic_DNA"/>
</dbReference>
<dbReference type="PATRIC" id="fig|1610491.3.peg.108"/>
<keyword evidence="2" id="KW-1185">Reference proteome</keyword>
<sequence>MEHSVISTISPAAASGNDLSAVSPVRAATTAVASLGLLTLGFGLNTGYAQTADESAQRLAPVVITGEAEGQYQTKRASSPQFNAPLRDVPQSVTVIPAELIRE</sequence>
<protein>
    <recommendedName>
        <fullName evidence="3">TonB-dependent receptor</fullName>
    </recommendedName>
</protein>
<evidence type="ECO:0008006" key="3">
    <source>
        <dbReference type="Google" id="ProtNLM"/>
    </source>
</evidence>
<reference evidence="1 2" key="1">
    <citation type="submission" date="2015-05" db="EMBL/GenBank/DDBJ databases">
        <title>Draft genome sequence of Lampropedia sp. CT6, isolated from the microbial mat of a hot water spring, located at Manikaran, India.</title>
        <authorList>
            <person name="Tripathi C."/>
            <person name="Rani P."/>
            <person name="Mahato N.K."/>
            <person name="Lal R."/>
        </authorList>
    </citation>
    <scope>NUCLEOTIDE SEQUENCE [LARGE SCALE GENOMIC DNA]</scope>
    <source>
        <strain evidence="1 2">CT6</strain>
    </source>
</reference>
<dbReference type="AlphaFoldDB" id="A0A0U1Q3A4"/>
<evidence type="ECO:0000313" key="2">
    <source>
        <dbReference type="Proteomes" id="UP000050580"/>
    </source>
</evidence>
<comment type="caution">
    <text evidence="1">The sequence shown here is derived from an EMBL/GenBank/DDBJ whole genome shotgun (WGS) entry which is preliminary data.</text>
</comment>
<gene>
    <name evidence="1" type="ORF">AAV94_00515</name>
</gene>
<name>A0A0U1Q3A4_9BURK</name>
<proteinExistence type="predicted"/>
<dbReference type="Proteomes" id="UP000050580">
    <property type="component" value="Unassembled WGS sequence"/>
</dbReference>
<evidence type="ECO:0000313" key="1">
    <source>
        <dbReference type="EMBL" id="KKW69253.1"/>
    </source>
</evidence>
<dbReference type="STRING" id="1610491.AAV94_00515"/>